<proteinExistence type="predicted"/>
<name>A0ABN4TX14_9BURK</name>
<dbReference type="InterPro" id="IPR009081">
    <property type="entry name" value="PP-bd_ACP"/>
</dbReference>
<evidence type="ECO:0000259" key="1">
    <source>
        <dbReference type="PROSITE" id="PS50075"/>
    </source>
</evidence>
<keyword evidence="3" id="KW-1185">Reference proteome</keyword>
<sequence length="85" mass="9495">MTHEEIYARVAAVLQESFEIDAARIRPEALLYDDLDIDSIDAVDLLVKLKPILSTPPKPEHFKSVRTVQDIVEALARLIDSPTPA</sequence>
<protein>
    <submittedName>
        <fullName evidence="2">Acyl carrier protein</fullName>
    </submittedName>
</protein>
<feature type="domain" description="Carrier" evidence="1">
    <location>
        <begin position="4"/>
        <end position="79"/>
    </location>
</feature>
<organism evidence="2 3">
    <name type="scientific">Cupriavidus malaysiensis</name>
    <dbReference type="NCBI Taxonomy" id="367825"/>
    <lineage>
        <taxon>Bacteria</taxon>
        <taxon>Pseudomonadati</taxon>
        <taxon>Pseudomonadota</taxon>
        <taxon>Betaproteobacteria</taxon>
        <taxon>Burkholderiales</taxon>
        <taxon>Burkholderiaceae</taxon>
        <taxon>Cupriavidus</taxon>
    </lineage>
</organism>
<dbReference type="Gene3D" id="1.10.1200.10">
    <property type="entry name" value="ACP-like"/>
    <property type="match status" value="1"/>
</dbReference>
<dbReference type="PROSITE" id="PS50075">
    <property type="entry name" value="CARRIER"/>
    <property type="match status" value="1"/>
</dbReference>
<gene>
    <name evidence="2" type="ORF">BKK80_29410</name>
</gene>
<dbReference type="SUPFAM" id="SSF47336">
    <property type="entry name" value="ACP-like"/>
    <property type="match status" value="1"/>
</dbReference>
<dbReference type="InterPro" id="IPR036736">
    <property type="entry name" value="ACP-like_sf"/>
</dbReference>
<dbReference type="Proteomes" id="UP000177515">
    <property type="component" value="Chromosome 2"/>
</dbReference>
<dbReference type="Pfam" id="PF00550">
    <property type="entry name" value="PP-binding"/>
    <property type="match status" value="1"/>
</dbReference>
<dbReference type="NCBIfam" id="NF003757">
    <property type="entry name" value="PRK05350.1"/>
    <property type="match status" value="1"/>
</dbReference>
<reference evidence="2 3" key="1">
    <citation type="submission" date="2016-10" db="EMBL/GenBank/DDBJ databases">
        <title>Complete genome sequences of three Cupriavidus strains isolated from various Malaysian environments.</title>
        <authorList>
            <person name="Abdullah A.A.-A."/>
            <person name="Shafie N.A.H."/>
            <person name="Lau N.S."/>
        </authorList>
    </citation>
    <scope>NUCLEOTIDE SEQUENCE [LARGE SCALE GENOMIC DNA]</scope>
    <source>
        <strain evidence="2 3">USMAA1020</strain>
    </source>
</reference>
<accession>A0ABN4TX14</accession>
<evidence type="ECO:0000313" key="2">
    <source>
        <dbReference type="EMBL" id="AOZ09818.1"/>
    </source>
</evidence>
<evidence type="ECO:0000313" key="3">
    <source>
        <dbReference type="Proteomes" id="UP000177515"/>
    </source>
</evidence>
<dbReference type="EMBL" id="CP017755">
    <property type="protein sequence ID" value="AOZ09818.1"/>
    <property type="molecule type" value="Genomic_DNA"/>
</dbReference>
<dbReference type="RefSeq" id="WP_071019189.1">
    <property type="nucleotide sequence ID" value="NZ_CP017755.1"/>
</dbReference>